<comment type="cofactor">
    <cofactor evidence="1 8">
        <name>heme</name>
        <dbReference type="ChEBI" id="CHEBI:30413"/>
    </cofactor>
</comment>
<sequence>MCYLISFFFQRSSNLPSINYDKSQWTYFPAKSKFRTHAKKLIAQGFQKFSGPFNLITDLGPLVMLPPEYIDAVNQERKLDFTQYTAQDLLSKYDTFKSFRGTAPGLIEEAVMKGLTRSLPKFTKVLSEEMTRCLSESWVESTEWHEVDLREDVLNWVARLSSRIFNGDPLTTNSEWIRISKEFTVNIFTAVAICKMIPYPLRWFAERTLPVCRRVRADRRAGAKMLAPIIAERKAEIAAAQREGRAPVLPDDSIEWLRNAAKSRKYDDVLLQLGLSMAAIHTTSDLLGQALLNLGAHPEMIEPLRTEAVEVLRAHGWSKVALTELRIMDSFFKETQRLKPINMASMHRLATADVELPNGVKIRKGEKIAISSHRMWSEADYEDPETFDGYRFVKRRKVPGLEHKSHLISTSHEHTAFSHGKHACPGRFFAANEVKIAMVHLLLKYDMRLEEPKDAGWLEYGTNMFTNPKARMSVRRRKEEIDLDGMR</sequence>
<protein>
    <submittedName>
        <fullName evidence="10">CYP-42 P450 monooxygenase</fullName>
    </submittedName>
</protein>
<evidence type="ECO:0000256" key="4">
    <source>
        <dbReference type="ARBA" id="ARBA00022723"/>
    </source>
</evidence>
<keyword evidence="5 9" id="KW-0560">Oxidoreductase</keyword>
<keyword evidence="7 9" id="KW-0503">Monooxygenase</keyword>
<dbReference type="GO" id="GO:0005506">
    <property type="term" value="F:iron ion binding"/>
    <property type="evidence" value="ECO:0007669"/>
    <property type="project" value="InterPro"/>
</dbReference>
<dbReference type="Proteomes" id="UP000070700">
    <property type="component" value="Unassembled WGS sequence"/>
</dbReference>
<dbReference type="RefSeq" id="XP_018069531.1">
    <property type="nucleotide sequence ID" value="XM_018216951.1"/>
</dbReference>
<gene>
    <name evidence="10" type="ORF">LY89DRAFT_698070</name>
</gene>
<dbReference type="PANTHER" id="PTHR46206">
    <property type="entry name" value="CYTOCHROME P450"/>
    <property type="match status" value="1"/>
</dbReference>
<feature type="binding site" description="axial binding residue" evidence="8">
    <location>
        <position position="424"/>
    </location>
    <ligand>
        <name>heme</name>
        <dbReference type="ChEBI" id="CHEBI:30413"/>
    </ligand>
    <ligandPart>
        <name>Fe</name>
        <dbReference type="ChEBI" id="CHEBI:18248"/>
    </ligandPart>
</feature>
<dbReference type="Pfam" id="PF00067">
    <property type="entry name" value="p450"/>
    <property type="match status" value="1"/>
</dbReference>
<dbReference type="InterPro" id="IPR002403">
    <property type="entry name" value="Cyt_P450_E_grp-IV"/>
</dbReference>
<dbReference type="EMBL" id="KQ947418">
    <property type="protein sequence ID" value="KUJ15176.1"/>
    <property type="molecule type" value="Genomic_DNA"/>
</dbReference>
<evidence type="ECO:0000313" key="11">
    <source>
        <dbReference type="Proteomes" id="UP000070700"/>
    </source>
</evidence>
<dbReference type="InterPro" id="IPR017972">
    <property type="entry name" value="Cyt_P450_CS"/>
</dbReference>
<dbReference type="InParanoid" id="A0A194X4S5"/>
<keyword evidence="6 8" id="KW-0408">Iron</keyword>
<comment type="similarity">
    <text evidence="2 9">Belongs to the cytochrome P450 family.</text>
</comment>
<dbReference type="PRINTS" id="PR00465">
    <property type="entry name" value="EP450IV"/>
</dbReference>
<evidence type="ECO:0000256" key="8">
    <source>
        <dbReference type="PIRSR" id="PIRSR602403-1"/>
    </source>
</evidence>
<keyword evidence="3 8" id="KW-0349">Heme</keyword>
<dbReference type="SUPFAM" id="SSF48264">
    <property type="entry name" value="Cytochrome P450"/>
    <property type="match status" value="1"/>
</dbReference>
<dbReference type="Gene3D" id="1.10.630.10">
    <property type="entry name" value="Cytochrome P450"/>
    <property type="match status" value="1"/>
</dbReference>
<evidence type="ECO:0000256" key="1">
    <source>
        <dbReference type="ARBA" id="ARBA00001971"/>
    </source>
</evidence>
<proteinExistence type="inferred from homology"/>
<evidence type="ECO:0000256" key="2">
    <source>
        <dbReference type="ARBA" id="ARBA00010617"/>
    </source>
</evidence>
<dbReference type="GO" id="GO:0004497">
    <property type="term" value="F:monooxygenase activity"/>
    <property type="evidence" value="ECO:0007669"/>
    <property type="project" value="UniProtKB-KW"/>
</dbReference>
<evidence type="ECO:0000256" key="6">
    <source>
        <dbReference type="ARBA" id="ARBA00023004"/>
    </source>
</evidence>
<dbReference type="GO" id="GO:0020037">
    <property type="term" value="F:heme binding"/>
    <property type="evidence" value="ECO:0007669"/>
    <property type="project" value="InterPro"/>
</dbReference>
<name>A0A194X4S5_MOLSC</name>
<dbReference type="PROSITE" id="PS00086">
    <property type="entry name" value="CYTOCHROME_P450"/>
    <property type="match status" value="1"/>
</dbReference>
<dbReference type="AlphaFoldDB" id="A0A194X4S5"/>
<dbReference type="CDD" id="cd11041">
    <property type="entry name" value="CYP503A1-like"/>
    <property type="match status" value="1"/>
</dbReference>
<evidence type="ECO:0000256" key="7">
    <source>
        <dbReference type="ARBA" id="ARBA00023033"/>
    </source>
</evidence>
<dbReference type="PANTHER" id="PTHR46206:SF2">
    <property type="entry name" value="CYTOCHROME P450 MONOOXYGENASE AUSG-RELATED"/>
    <property type="match status" value="1"/>
</dbReference>
<dbReference type="InterPro" id="IPR001128">
    <property type="entry name" value="Cyt_P450"/>
</dbReference>
<evidence type="ECO:0000256" key="9">
    <source>
        <dbReference type="RuleBase" id="RU000461"/>
    </source>
</evidence>
<evidence type="ECO:0000313" key="10">
    <source>
        <dbReference type="EMBL" id="KUJ15176.1"/>
    </source>
</evidence>
<organism evidence="10 11">
    <name type="scientific">Mollisia scopiformis</name>
    <name type="common">Conifer needle endophyte fungus</name>
    <name type="synonym">Phialocephala scopiformis</name>
    <dbReference type="NCBI Taxonomy" id="149040"/>
    <lineage>
        <taxon>Eukaryota</taxon>
        <taxon>Fungi</taxon>
        <taxon>Dikarya</taxon>
        <taxon>Ascomycota</taxon>
        <taxon>Pezizomycotina</taxon>
        <taxon>Leotiomycetes</taxon>
        <taxon>Helotiales</taxon>
        <taxon>Mollisiaceae</taxon>
        <taxon>Mollisia</taxon>
    </lineage>
</organism>
<keyword evidence="11" id="KW-1185">Reference proteome</keyword>
<dbReference type="KEGG" id="psco:LY89DRAFT_698070"/>
<evidence type="ECO:0000256" key="3">
    <source>
        <dbReference type="ARBA" id="ARBA00022617"/>
    </source>
</evidence>
<dbReference type="GO" id="GO:0016705">
    <property type="term" value="F:oxidoreductase activity, acting on paired donors, with incorporation or reduction of molecular oxygen"/>
    <property type="evidence" value="ECO:0007669"/>
    <property type="project" value="InterPro"/>
</dbReference>
<reference evidence="10 11" key="1">
    <citation type="submission" date="2015-10" db="EMBL/GenBank/DDBJ databases">
        <title>Full genome of DAOMC 229536 Phialocephala scopiformis, a fungal endophyte of spruce producing the potent anti-insectan compound rugulosin.</title>
        <authorList>
            <consortium name="DOE Joint Genome Institute"/>
            <person name="Walker A.K."/>
            <person name="Frasz S.L."/>
            <person name="Seifert K.A."/>
            <person name="Miller J.D."/>
            <person name="Mondo S.J."/>
            <person name="Labutti K."/>
            <person name="Lipzen A."/>
            <person name="Dockter R."/>
            <person name="Kennedy M."/>
            <person name="Grigoriev I.V."/>
            <person name="Spatafora J.W."/>
        </authorList>
    </citation>
    <scope>NUCLEOTIDE SEQUENCE [LARGE SCALE GENOMIC DNA]</scope>
    <source>
        <strain evidence="10 11">CBS 120377</strain>
    </source>
</reference>
<evidence type="ECO:0000256" key="5">
    <source>
        <dbReference type="ARBA" id="ARBA00023002"/>
    </source>
</evidence>
<dbReference type="GeneID" id="28826677"/>
<dbReference type="InterPro" id="IPR036396">
    <property type="entry name" value="Cyt_P450_sf"/>
</dbReference>
<accession>A0A194X4S5</accession>
<keyword evidence="4 8" id="KW-0479">Metal-binding</keyword>
<dbReference type="OrthoDB" id="1844152at2759"/>